<name>A0A1M5VB79_9BRAD</name>
<dbReference type="InterPro" id="IPR000182">
    <property type="entry name" value="GNAT_dom"/>
</dbReference>
<dbReference type="CDD" id="cd04301">
    <property type="entry name" value="NAT_SF"/>
    <property type="match status" value="1"/>
</dbReference>
<dbReference type="GO" id="GO:0016747">
    <property type="term" value="F:acyltransferase activity, transferring groups other than amino-acyl groups"/>
    <property type="evidence" value="ECO:0007669"/>
    <property type="project" value="InterPro"/>
</dbReference>
<sequence>MCSLALIVIAALAGPLAMSKVSQYSEVGTMRDGRRFEIRALRPEDRDNLIAAVGRIGTDSLYRRFFAVKREFSEKETAFFVNVDFVNHVALIAVVEEDGKPTIVGGGRFIVVSPGQAEVAFAVVDKYQGQGLGTALTRHLVAIARRAGLRELIADVLPDNRQMLNVFRKSGLPVSTRRDAGSLHVTLRLI</sequence>
<proteinExistence type="predicted"/>
<dbReference type="Gene3D" id="3.40.630.30">
    <property type="match status" value="1"/>
</dbReference>
<dbReference type="SUPFAM" id="SSF55729">
    <property type="entry name" value="Acyl-CoA N-acyltransferases (Nat)"/>
    <property type="match status" value="1"/>
</dbReference>
<keyword evidence="1" id="KW-0732">Signal</keyword>
<dbReference type="AlphaFoldDB" id="A0A1M5VB79"/>
<feature type="domain" description="N-acetyltransferase" evidence="2">
    <location>
        <begin position="36"/>
        <end position="190"/>
    </location>
</feature>
<evidence type="ECO:0000259" key="2">
    <source>
        <dbReference type="PROSITE" id="PS51186"/>
    </source>
</evidence>
<evidence type="ECO:0000313" key="4">
    <source>
        <dbReference type="Proteomes" id="UP000190675"/>
    </source>
</evidence>
<dbReference type="Pfam" id="PF00583">
    <property type="entry name" value="Acetyltransf_1"/>
    <property type="match status" value="1"/>
</dbReference>
<protein>
    <submittedName>
        <fullName evidence="3">Protein N-acetyltransferase, RimJ/RimL family</fullName>
    </submittedName>
</protein>
<evidence type="ECO:0000256" key="1">
    <source>
        <dbReference type="SAM" id="SignalP"/>
    </source>
</evidence>
<dbReference type="InterPro" id="IPR016181">
    <property type="entry name" value="Acyl_CoA_acyltransferase"/>
</dbReference>
<accession>A0A1M5VB79</accession>
<feature type="signal peptide" evidence="1">
    <location>
        <begin position="1"/>
        <end position="19"/>
    </location>
</feature>
<dbReference type="EMBL" id="LT670818">
    <property type="protein sequence ID" value="SHH72461.1"/>
    <property type="molecule type" value="Genomic_DNA"/>
</dbReference>
<gene>
    <name evidence="3" type="ORF">SAMN05444169_9064</name>
</gene>
<evidence type="ECO:0000313" key="3">
    <source>
        <dbReference type="EMBL" id="SHH72461.1"/>
    </source>
</evidence>
<keyword evidence="3" id="KW-0808">Transferase</keyword>
<organism evidence="3 4">
    <name type="scientific">Bradyrhizobium erythrophlei</name>
    <dbReference type="NCBI Taxonomy" id="1437360"/>
    <lineage>
        <taxon>Bacteria</taxon>
        <taxon>Pseudomonadati</taxon>
        <taxon>Pseudomonadota</taxon>
        <taxon>Alphaproteobacteria</taxon>
        <taxon>Hyphomicrobiales</taxon>
        <taxon>Nitrobacteraceae</taxon>
        <taxon>Bradyrhizobium</taxon>
    </lineage>
</organism>
<dbReference type="PROSITE" id="PS51186">
    <property type="entry name" value="GNAT"/>
    <property type="match status" value="1"/>
</dbReference>
<reference evidence="3 4" key="1">
    <citation type="submission" date="2016-11" db="EMBL/GenBank/DDBJ databases">
        <authorList>
            <person name="Jaros S."/>
            <person name="Januszkiewicz K."/>
            <person name="Wedrychowicz H."/>
        </authorList>
    </citation>
    <scope>NUCLEOTIDE SEQUENCE [LARGE SCALE GENOMIC DNA]</scope>
    <source>
        <strain evidence="3 4">GAS242</strain>
    </source>
</reference>
<dbReference type="Proteomes" id="UP000190675">
    <property type="component" value="Chromosome I"/>
</dbReference>
<feature type="chain" id="PRO_5012296614" evidence="1">
    <location>
        <begin position="20"/>
        <end position="190"/>
    </location>
</feature>